<evidence type="ECO:0000313" key="2">
    <source>
        <dbReference type="Proteomes" id="UP000005387"/>
    </source>
</evidence>
<dbReference type="Proteomes" id="UP000005387">
    <property type="component" value="Unassembled WGS sequence"/>
</dbReference>
<organism evidence="1 2">
    <name type="scientific">Paenibacillus curdlanolyticus YK9</name>
    <dbReference type="NCBI Taxonomy" id="717606"/>
    <lineage>
        <taxon>Bacteria</taxon>
        <taxon>Bacillati</taxon>
        <taxon>Bacillota</taxon>
        <taxon>Bacilli</taxon>
        <taxon>Bacillales</taxon>
        <taxon>Paenibacillaceae</taxon>
        <taxon>Paenibacillus</taxon>
    </lineage>
</organism>
<dbReference type="AlphaFoldDB" id="E0ICE6"/>
<protein>
    <submittedName>
        <fullName evidence="1">Uncharacterized protein</fullName>
    </submittedName>
</protein>
<dbReference type="EMBL" id="AEDD01000009">
    <property type="protein sequence ID" value="EFM09832.1"/>
    <property type="molecule type" value="Genomic_DNA"/>
</dbReference>
<gene>
    <name evidence="1" type="ORF">PaecuDRAFT_3335</name>
</gene>
<dbReference type="STRING" id="717606.PaecuDRAFT_3335"/>
<accession>E0ICE6</accession>
<name>E0ICE6_9BACL</name>
<proteinExistence type="predicted"/>
<evidence type="ECO:0000313" key="1">
    <source>
        <dbReference type="EMBL" id="EFM09832.1"/>
    </source>
</evidence>
<keyword evidence="2" id="KW-1185">Reference proteome</keyword>
<reference evidence="1 2" key="1">
    <citation type="submission" date="2010-07" db="EMBL/GenBank/DDBJ databases">
        <title>The draft genome of Paenibacillus curdlanolyticus YK9.</title>
        <authorList>
            <consortium name="US DOE Joint Genome Institute (JGI-PGF)"/>
            <person name="Lucas S."/>
            <person name="Copeland A."/>
            <person name="Lapidus A."/>
            <person name="Cheng J.-F."/>
            <person name="Bruce D."/>
            <person name="Goodwin L."/>
            <person name="Pitluck S."/>
            <person name="Land M.L."/>
            <person name="Hauser L."/>
            <person name="Chang Y.-J."/>
            <person name="Jeffries C."/>
            <person name="Anderson I.J."/>
            <person name="Johnson E."/>
            <person name="Loganathan U."/>
            <person name="Mulhopadhyay B."/>
            <person name="Kyrpides N."/>
            <person name="Woyke T.J."/>
        </authorList>
    </citation>
    <scope>NUCLEOTIDE SEQUENCE [LARGE SCALE GENOMIC DNA]</scope>
    <source>
        <strain evidence="1 2">YK9</strain>
    </source>
</reference>
<sequence>MSLCHSFFLIAIKDKSFVNGAQDLDFQPLQVLPNVQWSGIVQSITKIANGVWRI</sequence>